<proteinExistence type="predicted"/>
<sequence>MQVDTLKLMYVILYSQAETCNIVRQSPLTNFSIELTSTSTFLSSSAYLSSSTDLGQSQVENKEKELKDQVCH</sequence>
<evidence type="ECO:0000313" key="1">
    <source>
        <dbReference type="EMBL" id="KAI3737600.1"/>
    </source>
</evidence>
<reference evidence="2" key="1">
    <citation type="journal article" date="2022" name="Mol. Ecol. Resour.">
        <title>The genomes of chicory, endive, great burdock and yacon provide insights into Asteraceae palaeo-polyploidization history and plant inulin production.</title>
        <authorList>
            <person name="Fan W."/>
            <person name="Wang S."/>
            <person name="Wang H."/>
            <person name="Wang A."/>
            <person name="Jiang F."/>
            <person name="Liu H."/>
            <person name="Zhao H."/>
            <person name="Xu D."/>
            <person name="Zhang Y."/>
        </authorList>
    </citation>
    <scope>NUCLEOTIDE SEQUENCE [LARGE SCALE GENOMIC DNA]</scope>
    <source>
        <strain evidence="2">cv. Punajuju</strain>
    </source>
</reference>
<evidence type="ECO:0000313" key="2">
    <source>
        <dbReference type="Proteomes" id="UP001055811"/>
    </source>
</evidence>
<protein>
    <submittedName>
        <fullName evidence="1">Uncharacterized protein</fullName>
    </submittedName>
</protein>
<organism evidence="1 2">
    <name type="scientific">Cichorium intybus</name>
    <name type="common">Chicory</name>
    <dbReference type="NCBI Taxonomy" id="13427"/>
    <lineage>
        <taxon>Eukaryota</taxon>
        <taxon>Viridiplantae</taxon>
        <taxon>Streptophyta</taxon>
        <taxon>Embryophyta</taxon>
        <taxon>Tracheophyta</taxon>
        <taxon>Spermatophyta</taxon>
        <taxon>Magnoliopsida</taxon>
        <taxon>eudicotyledons</taxon>
        <taxon>Gunneridae</taxon>
        <taxon>Pentapetalae</taxon>
        <taxon>asterids</taxon>
        <taxon>campanulids</taxon>
        <taxon>Asterales</taxon>
        <taxon>Asteraceae</taxon>
        <taxon>Cichorioideae</taxon>
        <taxon>Cichorieae</taxon>
        <taxon>Cichoriinae</taxon>
        <taxon>Cichorium</taxon>
    </lineage>
</organism>
<accession>A0ACB9CTR9</accession>
<dbReference type="EMBL" id="CM042013">
    <property type="protein sequence ID" value="KAI3737600.1"/>
    <property type="molecule type" value="Genomic_DNA"/>
</dbReference>
<keyword evidence="2" id="KW-1185">Reference proteome</keyword>
<name>A0ACB9CTR9_CICIN</name>
<dbReference type="Proteomes" id="UP001055811">
    <property type="component" value="Linkage Group LG05"/>
</dbReference>
<gene>
    <name evidence="1" type="ORF">L2E82_27608</name>
</gene>
<comment type="caution">
    <text evidence="1">The sequence shown here is derived from an EMBL/GenBank/DDBJ whole genome shotgun (WGS) entry which is preliminary data.</text>
</comment>
<reference evidence="1 2" key="2">
    <citation type="journal article" date="2022" name="Mol. Ecol. Resour.">
        <title>The genomes of chicory, endive, great burdock and yacon provide insights into Asteraceae paleo-polyploidization history and plant inulin production.</title>
        <authorList>
            <person name="Fan W."/>
            <person name="Wang S."/>
            <person name="Wang H."/>
            <person name="Wang A."/>
            <person name="Jiang F."/>
            <person name="Liu H."/>
            <person name="Zhao H."/>
            <person name="Xu D."/>
            <person name="Zhang Y."/>
        </authorList>
    </citation>
    <scope>NUCLEOTIDE SEQUENCE [LARGE SCALE GENOMIC DNA]</scope>
    <source>
        <strain evidence="2">cv. Punajuju</strain>
        <tissue evidence="1">Leaves</tissue>
    </source>
</reference>